<name>A0A2H0KW23_9BACT</name>
<evidence type="ECO:0000313" key="2">
    <source>
        <dbReference type="Proteomes" id="UP000229317"/>
    </source>
</evidence>
<comment type="caution">
    <text evidence="1">The sequence shown here is derived from an EMBL/GenBank/DDBJ whole genome shotgun (WGS) entry which is preliminary data.</text>
</comment>
<dbReference type="AlphaFoldDB" id="A0A2H0KW23"/>
<dbReference type="EMBL" id="PCVO01000002">
    <property type="protein sequence ID" value="PIQ75624.1"/>
    <property type="molecule type" value="Genomic_DNA"/>
</dbReference>
<evidence type="ECO:0000313" key="1">
    <source>
        <dbReference type="EMBL" id="PIQ75624.1"/>
    </source>
</evidence>
<proteinExistence type="predicted"/>
<protein>
    <submittedName>
        <fullName evidence="1">Uncharacterized protein</fullName>
    </submittedName>
</protein>
<gene>
    <name evidence="1" type="ORF">COV84_00210</name>
</gene>
<sequence length="68" mass="7828">MPPLQRSYYICAMASVIHNIEFDSQMFKKLKFGKNKKKVDNHRGVIPWRFVLVPFLEGSLAASKELSS</sequence>
<reference evidence="1 2" key="1">
    <citation type="submission" date="2017-09" db="EMBL/GenBank/DDBJ databases">
        <title>Depth-based differentiation of microbial function through sediment-hosted aquifers and enrichment of novel symbionts in the deep terrestrial subsurface.</title>
        <authorList>
            <person name="Probst A.J."/>
            <person name="Ladd B."/>
            <person name="Jarett J.K."/>
            <person name="Geller-Mcgrath D.E."/>
            <person name="Sieber C.M."/>
            <person name="Emerson J.B."/>
            <person name="Anantharaman K."/>
            <person name="Thomas B.C."/>
            <person name="Malmstrom R."/>
            <person name="Stieglmeier M."/>
            <person name="Klingl A."/>
            <person name="Woyke T."/>
            <person name="Ryan C.M."/>
            <person name="Banfield J.F."/>
        </authorList>
    </citation>
    <scope>NUCLEOTIDE SEQUENCE [LARGE SCALE GENOMIC DNA]</scope>
    <source>
        <strain evidence="1">CG11_big_fil_rev_8_21_14_0_20_40_15</strain>
    </source>
</reference>
<organism evidence="1 2">
    <name type="scientific">Candidatus Portnoybacteria bacterium CG11_big_fil_rev_8_21_14_0_20_40_15</name>
    <dbReference type="NCBI Taxonomy" id="1974817"/>
    <lineage>
        <taxon>Bacteria</taxon>
        <taxon>Candidatus Portnoyibacteriota</taxon>
    </lineage>
</organism>
<accession>A0A2H0KW23</accession>
<dbReference type="Proteomes" id="UP000229317">
    <property type="component" value="Unassembled WGS sequence"/>
</dbReference>